<dbReference type="InterPro" id="IPR021047">
    <property type="entry name" value="Mannosyltransferase_CMT1"/>
</dbReference>
<reference evidence="2" key="1">
    <citation type="submission" date="2015-05" db="EMBL/GenBank/DDBJ databases">
        <authorList>
            <person name="Fogelqvist Johan"/>
        </authorList>
    </citation>
    <scope>NUCLEOTIDE SEQUENCE [LARGE SCALE GENOMIC DNA]</scope>
</reference>
<gene>
    <name evidence="1" type="ORF">BN1723_009794</name>
</gene>
<accession>A0A0G4KSM4</accession>
<sequence>MGTRLAARRLLRSNSVRLGLLLFALVTFFDTLRLQNRIARHDLVPHAFDTPRKHERVYIAALHYNDAPLLRQQWNPALLALVERLGRANVFVNVHESGSWDDTKAALAELDAELEVRGVPRSVVTSNVTHQDELEANRPAQGVALPKGWIVPSKGAKPEMRRIPFLANLRNSALRDLGDLHEKGVKFDKVLFLNDVLFTPEDALTLLDTNRGVYAAACSLDFSDPPLFYDTFALRDANGNAHLTPTWPYFRATASRNAVLAHADAVPVTSCWNGIVAMPAAPFTSPLESKRLRFRAIPDSLAQLHLEASECCLIHADNPLSADLGVYLNPRVRVGYNVMAYAATHPAPGRSWLSGWAIGRGRTVNRLLGWFTTTRFTDRRVDDRLARWKAEGKDRHEPGRACLINEAHFLAPNGWMHL</sequence>
<evidence type="ECO:0000313" key="2">
    <source>
        <dbReference type="Proteomes" id="UP000045706"/>
    </source>
</evidence>
<dbReference type="Pfam" id="PF11735">
    <property type="entry name" value="CAP59_mtransfer"/>
    <property type="match status" value="1"/>
</dbReference>
<evidence type="ECO:0008006" key="3">
    <source>
        <dbReference type="Google" id="ProtNLM"/>
    </source>
</evidence>
<proteinExistence type="predicted"/>
<dbReference type="PANTHER" id="PTHR34144:SF7">
    <property type="entry name" value="EXPORT PROTEIN (CAP59), PUTATIVE (AFU_ORTHOLOGUE AFUA_7G05020)-RELATED"/>
    <property type="match status" value="1"/>
</dbReference>
<dbReference type="AlphaFoldDB" id="A0A0G4KSM4"/>
<name>A0A0G4KSM4_VERLO</name>
<evidence type="ECO:0000313" key="1">
    <source>
        <dbReference type="EMBL" id="CRK12793.1"/>
    </source>
</evidence>
<dbReference type="Proteomes" id="UP000045706">
    <property type="component" value="Unassembled WGS sequence"/>
</dbReference>
<organism evidence="1 2">
    <name type="scientific">Verticillium longisporum</name>
    <name type="common">Verticillium dahliae var. longisporum</name>
    <dbReference type="NCBI Taxonomy" id="100787"/>
    <lineage>
        <taxon>Eukaryota</taxon>
        <taxon>Fungi</taxon>
        <taxon>Dikarya</taxon>
        <taxon>Ascomycota</taxon>
        <taxon>Pezizomycotina</taxon>
        <taxon>Sordariomycetes</taxon>
        <taxon>Hypocreomycetidae</taxon>
        <taxon>Glomerellales</taxon>
        <taxon>Plectosphaerellaceae</taxon>
        <taxon>Verticillium</taxon>
    </lineage>
</organism>
<dbReference type="EMBL" id="CVQI01003447">
    <property type="protein sequence ID" value="CRK12793.1"/>
    <property type="molecule type" value="Genomic_DNA"/>
</dbReference>
<protein>
    <recommendedName>
        <fullName evidence="3">Polysaccharide export protein</fullName>
    </recommendedName>
</protein>
<dbReference type="PANTHER" id="PTHR34144">
    <property type="entry name" value="CHROMOSOME 8, WHOLE GENOME SHOTGUN SEQUENCE"/>
    <property type="match status" value="1"/>
</dbReference>